<evidence type="ECO:0000256" key="4">
    <source>
        <dbReference type="ARBA" id="ARBA00022692"/>
    </source>
</evidence>
<gene>
    <name evidence="10" type="ORF">KC207_15500</name>
</gene>
<feature type="domain" description="ABC transporter" evidence="9">
    <location>
        <begin position="13"/>
        <end position="250"/>
    </location>
</feature>
<evidence type="ECO:0000256" key="1">
    <source>
        <dbReference type="ARBA" id="ARBA00004141"/>
    </source>
</evidence>
<keyword evidence="8" id="KW-0472">Membrane</keyword>
<evidence type="ECO:0000256" key="2">
    <source>
        <dbReference type="ARBA" id="ARBA00005417"/>
    </source>
</evidence>
<evidence type="ECO:0000256" key="3">
    <source>
        <dbReference type="ARBA" id="ARBA00022448"/>
    </source>
</evidence>
<feature type="domain" description="ABC transporter" evidence="9">
    <location>
        <begin position="286"/>
        <end position="524"/>
    </location>
</feature>
<sequence>MSEPAVSAVRGRVEVDRLTWRPYGRREPVLREVSLTVRPGERVLLVGPSGSGKSTLLRALTGLLGTVEAGELGGAVTLDGDDPGTRPGAVGLVLQEPGAGVVAATVGRDVAFGLENVGTAREAMPPVVTGALAAVGLGHLDLDTPTSALSGGQTQRLALAGTLALDPSLVLLDEPTAMLDPECAAEVRSAVAGLARDGERTLVVVEHVLEPWVDLVERLVVLSDDGRVVADGPVGEVLALERDRLLAMGIWVPGVPPPEPTPVDPSLLAVGAVPGAALTADPFAVDRTTRLLDGTARTRRAAVLGDPLAAHPGTLTALVGASGSGKSTVLSALAGFLDGEPEGAVRVTGPEGPVAPGDLGAAALASVLAWVPQWASSTIVTGRVLDEVLVTSRSLGHDGPDVEDRARRLLEALDLGRLTDADPRELSGGEQRRLAVAAAVLHGPAVLLADEPTVGQDRHTWAALVGLVAAYRAAGGAVVAATHDPVVVARAEVVHRTVPPPPPTEPPPARVPLVARCGPLALLGGALLGVPAGVLSPHWSTSLAVLAVQAVLTVVGLAAPGAGDRPPARLRRVGLRMLPGLLAAVSVAWSTWLLAGQDVDAAATVALRVLVIVLPSAVLVPWVDPDRLGDHLGQRLGLPDRPVVAVAAALQRVHTFGAVWSEIGRARRVRGLGVSWRHPRSVAAYLGAATMGLLVRTLRSAAELAVAMDARGFATAQRRTWWAPAPWRVRDTVLVLASTIPLVVAVTAR</sequence>
<dbReference type="CDD" id="cd03225">
    <property type="entry name" value="ABC_cobalt_CbiO_domain1"/>
    <property type="match status" value="1"/>
</dbReference>
<protein>
    <submittedName>
        <fullName evidence="10">ATP-binding cassette domain-containing protein</fullName>
    </submittedName>
</protein>
<reference evidence="10" key="1">
    <citation type="submission" date="2021-04" db="EMBL/GenBank/DDBJ databases">
        <title>Phycicoccus avicenniae sp. nov., a novel endophytic actinomycetes isolated from branch of Avicennia mariana.</title>
        <authorList>
            <person name="Tuo L."/>
        </authorList>
    </citation>
    <scope>NUCLEOTIDE SEQUENCE</scope>
    <source>
        <strain evidence="10">BSK3Z-2</strain>
    </source>
</reference>
<dbReference type="InterPro" id="IPR050095">
    <property type="entry name" value="ECF_ABC_transporter_ATP-bd"/>
</dbReference>
<dbReference type="InterPro" id="IPR003339">
    <property type="entry name" value="ABC/ECF_trnsptr_transmembrane"/>
</dbReference>
<dbReference type="PANTHER" id="PTHR43553">
    <property type="entry name" value="HEAVY METAL TRANSPORTER"/>
    <property type="match status" value="1"/>
</dbReference>
<dbReference type="Gene3D" id="3.40.50.300">
    <property type="entry name" value="P-loop containing nucleotide triphosphate hydrolases"/>
    <property type="match status" value="2"/>
</dbReference>
<keyword evidence="5" id="KW-0547">Nucleotide-binding</keyword>
<dbReference type="EMBL" id="JAGSNF010000023">
    <property type="protein sequence ID" value="MBR7744702.1"/>
    <property type="molecule type" value="Genomic_DNA"/>
</dbReference>
<dbReference type="GO" id="GO:0042626">
    <property type="term" value="F:ATPase-coupled transmembrane transporter activity"/>
    <property type="evidence" value="ECO:0007669"/>
    <property type="project" value="TreeGrafter"/>
</dbReference>
<dbReference type="Proteomes" id="UP000677016">
    <property type="component" value="Unassembled WGS sequence"/>
</dbReference>
<proteinExistence type="inferred from homology"/>
<keyword evidence="6 10" id="KW-0067">ATP-binding</keyword>
<name>A0A941DE84_9MICO</name>
<evidence type="ECO:0000256" key="7">
    <source>
        <dbReference type="ARBA" id="ARBA00022989"/>
    </source>
</evidence>
<keyword evidence="4" id="KW-0812">Transmembrane</keyword>
<dbReference type="InterPro" id="IPR015856">
    <property type="entry name" value="ABC_transpr_CbiO/EcfA_su"/>
</dbReference>
<dbReference type="AlphaFoldDB" id="A0A941DE84"/>
<dbReference type="InterPro" id="IPR017871">
    <property type="entry name" value="ABC_transporter-like_CS"/>
</dbReference>
<dbReference type="GO" id="GO:0005524">
    <property type="term" value="F:ATP binding"/>
    <property type="evidence" value="ECO:0007669"/>
    <property type="project" value="UniProtKB-KW"/>
</dbReference>
<dbReference type="PROSITE" id="PS50893">
    <property type="entry name" value="ABC_TRANSPORTER_2"/>
    <property type="match status" value="2"/>
</dbReference>
<dbReference type="PROSITE" id="PS00211">
    <property type="entry name" value="ABC_TRANSPORTER_1"/>
    <property type="match status" value="1"/>
</dbReference>
<comment type="similarity">
    <text evidence="2">Belongs to the ABC transporter superfamily.</text>
</comment>
<dbReference type="GO" id="GO:0016887">
    <property type="term" value="F:ATP hydrolysis activity"/>
    <property type="evidence" value="ECO:0007669"/>
    <property type="project" value="InterPro"/>
</dbReference>
<dbReference type="CDD" id="cd16914">
    <property type="entry name" value="EcfT"/>
    <property type="match status" value="1"/>
</dbReference>
<evidence type="ECO:0000256" key="5">
    <source>
        <dbReference type="ARBA" id="ARBA00022741"/>
    </source>
</evidence>
<dbReference type="InterPro" id="IPR003593">
    <property type="entry name" value="AAA+_ATPase"/>
</dbReference>
<dbReference type="SUPFAM" id="SSF52540">
    <property type="entry name" value="P-loop containing nucleoside triphosphate hydrolases"/>
    <property type="match status" value="2"/>
</dbReference>
<keyword evidence="7" id="KW-1133">Transmembrane helix</keyword>
<evidence type="ECO:0000313" key="11">
    <source>
        <dbReference type="Proteomes" id="UP000677016"/>
    </source>
</evidence>
<accession>A0A941DE84</accession>
<evidence type="ECO:0000256" key="8">
    <source>
        <dbReference type="ARBA" id="ARBA00023136"/>
    </source>
</evidence>
<dbReference type="SMART" id="SM00382">
    <property type="entry name" value="AAA"/>
    <property type="match status" value="2"/>
</dbReference>
<keyword evidence="11" id="KW-1185">Reference proteome</keyword>
<evidence type="ECO:0000256" key="6">
    <source>
        <dbReference type="ARBA" id="ARBA00022840"/>
    </source>
</evidence>
<comment type="caution">
    <text evidence="10">The sequence shown here is derived from an EMBL/GenBank/DDBJ whole genome shotgun (WGS) entry which is preliminary data.</text>
</comment>
<dbReference type="GO" id="GO:0043190">
    <property type="term" value="C:ATP-binding cassette (ABC) transporter complex"/>
    <property type="evidence" value="ECO:0007669"/>
    <property type="project" value="TreeGrafter"/>
</dbReference>
<dbReference type="Pfam" id="PF02361">
    <property type="entry name" value="CbiQ"/>
    <property type="match status" value="1"/>
</dbReference>
<evidence type="ECO:0000313" key="10">
    <source>
        <dbReference type="EMBL" id="MBR7744702.1"/>
    </source>
</evidence>
<dbReference type="PANTHER" id="PTHR43553:SF24">
    <property type="entry name" value="ENERGY-COUPLING FACTOR TRANSPORTER ATP-BINDING PROTEIN ECFA1"/>
    <property type="match status" value="1"/>
</dbReference>
<dbReference type="InterPro" id="IPR027417">
    <property type="entry name" value="P-loop_NTPase"/>
</dbReference>
<keyword evidence="3" id="KW-0813">Transport</keyword>
<dbReference type="Pfam" id="PF00005">
    <property type="entry name" value="ABC_tran"/>
    <property type="match status" value="2"/>
</dbReference>
<organism evidence="10 11">
    <name type="scientific">Phycicoccus avicenniae</name>
    <dbReference type="NCBI Taxonomy" id="2828860"/>
    <lineage>
        <taxon>Bacteria</taxon>
        <taxon>Bacillati</taxon>
        <taxon>Actinomycetota</taxon>
        <taxon>Actinomycetes</taxon>
        <taxon>Micrococcales</taxon>
        <taxon>Intrasporangiaceae</taxon>
        <taxon>Phycicoccus</taxon>
    </lineage>
</organism>
<evidence type="ECO:0000259" key="9">
    <source>
        <dbReference type="PROSITE" id="PS50893"/>
    </source>
</evidence>
<dbReference type="InterPro" id="IPR003439">
    <property type="entry name" value="ABC_transporter-like_ATP-bd"/>
</dbReference>
<comment type="subcellular location">
    <subcellularLocation>
        <location evidence="1">Membrane</location>
        <topology evidence="1">Multi-pass membrane protein</topology>
    </subcellularLocation>
</comment>